<dbReference type="GO" id="GO:1905515">
    <property type="term" value="P:non-motile cilium assembly"/>
    <property type="evidence" value="ECO:0007669"/>
    <property type="project" value="TreeGrafter"/>
</dbReference>
<name>A0A2K5CW70_AOTNA</name>
<dbReference type="GO" id="GO:1904491">
    <property type="term" value="P:protein localization to ciliary transition zone"/>
    <property type="evidence" value="ECO:0007669"/>
    <property type="project" value="TreeGrafter"/>
</dbReference>
<reference evidence="3" key="2">
    <citation type="submission" date="2025-09" db="UniProtKB">
        <authorList>
            <consortium name="Ensembl"/>
        </authorList>
    </citation>
    <scope>IDENTIFICATION</scope>
</reference>
<evidence type="ECO:0000259" key="2">
    <source>
        <dbReference type="Pfam" id="PF17661"/>
    </source>
</evidence>
<keyword evidence="4" id="KW-1185">Reference proteome</keyword>
<dbReference type="PANTHER" id="PTHR20837:SF2">
    <property type="entry name" value="PROTEIN CC2D2B"/>
    <property type="match status" value="1"/>
</dbReference>
<feature type="transmembrane region" description="Helical" evidence="1">
    <location>
        <begin position="242"/>
        <end position="263"/>
    </location>
</feature>
<protein>
    <recommendedName>
        <fullName evidence="2">DUF5523 domain-containing protein</fullName>
    </recommendedName>
</protein>
<evidence type="ECO:0000256" key="1">
    <source>
        <dbReference type="SAM" id="Phobius"/>
    </source>
</evidence>
<proteinExistence type="predicted"/>
<reference evidence="3" key="1">
    <citation type="submission" date="2025-08" db="UniProtKB">
        <authorList>
            <consortium name="Ensembl"/>
        </authorList>
    </citation>
    <scope>IDENTIFICATION</scope>
</reference>
<organism evidence="3 4">
    <name type="scientific">Aotus nancymaae</name>
    <name type="common">Ma's night monkey</name>
    <dbReference type="NCBI Taxonomy" id="37293"/>
    <lineage>
        <taxon>Eukaryota</taxon>
        <taxon>Metazoa</taxon>
        <taxon>Chordata</taxon>
        <taxon>Craniata</taxon>
        <taxon>Vertebrata</taxon>
        <taxon>Euteleostomi</taxon>
        <taxon>Mammalia</taxon>
        <taxon>Eutheria</taxon>
        <taxon>Euarchontoglires</taxon>
        <taxon>Primates</taxon>
        <taxon>Haplorrhini</taxon>
        <taxon>Platyrrhini</taxon>
        <taxon>Aotidae</taxon>
        <taxon>Aotus</taxon>
    </lineage>
</organism>
<dbReference type="InterPro" id="IPR041510">
    <property type="entry name" value="DUF5523"/>
</dbReference>
<evidence type="ECO:0000313" key="4">
    <source>
        <dbReference type="Proteomes" id="UP000233020"/>
    </source>
</evidence>
<dbReference type="GO" id="GO:0035869">
    <property type="term" value="C:ciliary transition zone"/>
    <property type="evidence" value="ECO:0007669"/>
    <property type="project" value="TreeGrafter"/>
</dbReference>
<keyword evidence="1" id="KW-0472">Membrane</keyword>
<sequence>MDNITAEEIRDKHLQKDLDAEENQNVVKTLRGKVRGKQKHSKVMLFKISCFQSYYLNETYSTIKFSLSKEISLDESLSFFILSVNHSYPKCFSLGGNLQNVDESEDEEFMKELILTDLVKVKAAEYEDDQEQIKKQKANIFVPSSSPVVNQRKLPKDMMPRVLEDEGFYIQRKPEIYKKTCNKMENRLLKLEEGKRWFGESGEILSLPTPIKQSWNFRLNIRKESLNPLLKTIYRKVTNNNLFVIMVKILISIITDVFVLLIYPLKILHLLICLNYDEMLNSP</sequence>
<dbReference type="GeneTree" id="ENSGT00940000164312"/>
<feature type="domain" description="DUF5523" evidence="2">
    <location>
        <begin position="55"/>
        <end position="236"/>
    </location>
</feature>
<dbReference type="STRING" id="37293.ENSANAP00000012937"/>
<dbReference type="Pfam" id="PF17661">
    <property type="entry name" value="DUF5523"/>
    <property type="match status" value="1"/>
</dbReference>
<keyword evidence="1" id="KW-0812">Transmembrane</keyword>
<dbReference type="OMA" id="NDSYHKH"/>
<keyword evidence="1" id="KW-1133">Transmembrane helix</keyword>
<dbReference type="AlphaFoldDB" id="A0A2K5CW70"/>
<dbReference type="InterPro" id="IPR052434">
    <property type="entry name" value="Tectonic-like_complex_comp"/>
</dbReference>
<dbReference type="Ensembl" id="ENSANAT00000030759.1">
    <property type="protein sequence ID" value="ENSANAP00000012937.1"/>
    <property type="gene ID" value="ENSANAG00000024392.1"/>
</dbReference>
<dbReference type="Proteomes" id="UP000233020">
    <property type="component" value="Unplaced"/>
</dbReference>
<dbReference type="PANTHER" id="PTHR20837">
    <property type="entry name" value="CENTROSOMAL PROTEIN-RELATED"/>
    <property type="match status" value="1"/>
</dbReference>
<evidence type="ECO:0000313" key="3">
    <source>
        <dbReference type="Ensembl" id="ENSANAP00000012937.1"/>
    </source>
</evidence>
<accession>A0A2K5CW70</accession>